<accession>A0A7H1J3P4</accession>
<name>A0A7H1J3P4_9GAMM</name>
<reference evidence="1 2" key="1">
    <citation type="submission" date="2020-09" db="EMBL/GenBank/DDBJ databases">
        <title>Complete genome sequence of an Arctic sea ice bacterium Marinomonas arctica BSI20414.</title>
        <authorList>
            <person name="Liao L."/>
            <person name="Chen B."/>
        </authorList>
    </citation>
    <scope>NUCLEOTIDE SEQUENCE [LARGE SCALE GENOMIC DNA]</scope>
    <source>
        <strain evidence="1 2">BSI20414</strain>
    </source>
</reference>
<dbReference type="KEGG" id="mard:IBG28_15640"/>
<gene>
    <name evidence="1" type="ORF">IBG28_15640</name>
</gene>
<organism evidence="1 2">
    <name type="scientific">Marinomonas arctica</name>
    <dbReference type="NCBI Taxonomy" id="383750"/>
    <lineage>
        <taxon>Bacteria</taxon>
        <taxon>Pseudomonadati</taxon>
        <taxon>Pseudomonadota</taxon>
        <taxon>Gammaproteobacteria</taxon>
        <taxon>Oceanospirillales</taxon>
        <taxon>Oceanospirillaceae</taxon>
        <taxon>Marinomonas</taxon>
    </lineage>
</organism>
<sequence>MLDLAQLTKLTDDLESAVQRNDSDDIQRLCLENNDFIFSIKLEKKNSLANEKIKSFIKIHQSAILIVKNTHKKMQDQLYQSIKTRKSVTKYKGVKHAE</sequence>
<dbReference type="EMBL" id="CP061081">
    <property type="protein sequence ID" value="QNT05110.1"/>
    <property type="molecule type" value="Genomic_DNA"/>
</dbReference>
<evidence type="ECO:0000313" key="2">
    <source>
        <dbReference type="Proteomes" id="UP000516370"/>
    </source>
</evidence>
<proteinExistence type="predicted"/>
<evidence type="ECO:0008006" key="3">
    <source>
        <dbReference type="Google" id="ProtNLM"/>
    </source>
</evidence>
<dbReference type="RefSeq" id="WP_111605530.1">
    <property type="nucleotide sequence ID" value="NZ_BMLJ01000001.1"/>
</dbReference>
<dbReference type="Proteomes" id="UP000516370">
    <property type="component" value="Chromosome"/>
</dbReference>
<protein>
    <recommendedName>
        <fullName evidence="3">Flagellar protein FlgN</fullName>
    </recommendedName>
</protein>
<evidence type="ECO:0000313" key="1">
    <source>
        <dbReference type="EMBL" id="QNT05110.1"/>
    </source>
</evidence>
<dbReference type="AlphaFoldDB" id="A0A7H1J3P4"/>
<dbReference type="OrthoDB" id="6105939at2"/>
<keyword evidence="2" id="KW-1185">Reference proteome</keyword>